<dbReference type="GO" id="GO:0006355">
    <property type="term" value="P:regulation of DNA-templated transcription"/>
    <property type="evidence" value="ECO:0007669"/>
    <property type="project" value="InterPro"/>
</dbReference>
<dbReference type="Pfam" id="PF00196">
    <property type="entry name" value="GerE"/>
    <property type="match status" value="1"/>
</dbReference>
<dbReference type="InterPro" id="IPR011006">
    <property type="entry name" value="CheY-like_superfamily"/>
</dbReference>
<evidence type="ECO:0000256" key="2">
    <source>
        <dbReference type="ARBA" id="ARBA00023125"/>
    </source>
</evidence>
<dbReference type="SMART" id="SM00448">
    <property type="entry name" value="REC"/>
    <property type="match status" value="1"/>
</dbReference>
<evidence type="ECO:0000259" key="5">
    <source>
        <dbReference type="PROSITE" id="PS50110"/>
    </source>
</evidence>
<dbReference type="Proteomes" id="UP000427281">
    <property type="component" value="Chromosome"/>
</dbReference>
<dbReference type="SMART" id="SM00421">
    <property type="entry name" value="HTH_LUXR"/>
    <property type="match status" value="1"/>
</dbReference>
<protein>
    <submittedName>
        <fullName evidence="6">Response regulator transcription factor</fullName>
    </submittedName>
</protein>
<gene>
    <name evidence="6" type="ORF">F1728_04610</name>
</gene>
<dbReference type="EMBL" id="CP043930">
    <property type="protein sequence ID" value="QGQ22017.1"/>
    <property type="molecule type" value="Genomic_DNA"/>
</dbReference>
<dbReference type="InterPro" id="IPR016032">
    <property type="entry name" value="Sig_transdc_resp-reg_C-effctor"/>
</dbReference>
<dbReference type="Pfam" id="PF00072">
    <property type="entry name" value="Response_reg"/>
    <property type="match status" value="1"/>
</dbReference>
<evidence type="ECO:0000313" key="6">
    <source>
        <dbReference type="EMBL" id="QGQ22017.1"/>
    </source>
</evidence>
<evidence type="ECO:0000259" key="4">
    <source>
        <dbReference type="PROSITE" id="PS50043"/>
    </source>
</evidence>
<dbReference type="InterPro" id="IPR001789">
    <property type="entry name" value="Sig_transdc_resp-reg_receiver"/>
</dbReference>
<dbReference type="PANTHER" id="PTHR43214">
    <property type="entry name" value="TWO-COMPONENT RESPONSE REGULATOR"/>
    <property type="match status" value="1"/>
</dbReference>
<dbReference type="KEGG" id="gim:F1728_04610"/>
<name>A0A6I6A6N3_9PLAN</name>
<sequence>MWSRRWNIPHRSRSLRRDINQMSRTDQTDQGVLNMSMQSMPARILIIDDHPLVREALATRINFHADMEVCGEAGTEEEAISLVCQLSPDLVLVDIALKSGHGIELVKQIKLRHPKVKTLVVSGFQESLYAERALRAGALGYLNKQESNEKVIDAIHTVLRGEHFVSPDISQRLINQSLGCVEAAKTPIERLTDRELEIFRLIGEGLTSGMIAEQLFLSPHTIDSHRNNIKRKLGLNNAAEMSRSAVQWLLENG</sequence>
<feature type="domain" description="HTH luxR-type" evidence="4">
    <location>
        <begin position="184"/>
        <end position="249"/>
    </location>
</feature>
<dbReference type="Gene3D" id="3.40.50.2300">
    <property type="match status" value="1"/>
</dbReference>
<dbReference type="CDD" id="cd17535">
    <property type="entry name" value="REC_NarL-like"/>
    <property type="match status" value="1"/>
</dbReference>
<feature type="domain" description="Response regulatory" evidence="5">
    <location>
        <begin position="43"/>
        <end position="159"/>
    </location>
</feature>
<dbReference type="SUPFAM" id="SSF46894">
    <property type="entry name" value="C-terminal effector domain of the bipartite response regulators"/>
    <property type="match status" value="1"/>
</dbReference>
<dbReference type="GO" id="GO:0000160">
    <property type="term" value="P:phosphorelay signal transduction system"/>
    <property type="evidence" value="ECO:0007669"/>
    <property type="project" value="InterPro"/>
</dbReference>
<keyword evidence="7" id="KW-1185">Reference proteome</keyword>
<dbReference type="InterPro" id="IPR058245">
    <property type="entry name" value="NreC/VraR/RcsB-like_REC"/>
</dbReference>
<feature type="modified residue" description="4-aspartylphosphate" evidence="3">
    <location>
        <position position="94"/>
    </location>
</feature>
<reference evidence="6 7" key="1">
    <citation type="submission" date="2019-09" db="EMBL/GenBank/DDBJ databases">
        <title>Gimesia benthica sp. nov., a novel bacterium isolated from deep-sea water of the Northwest Indian Ocean.</title>
        <authorList>
            <person name="Dai X."/>
        </authorList>
    </citation>
    <scope>NUCLEOTIDE SEQUENCE [LARGE SCALE GENOMIC DNA]</scope>
    <source>
        <strain evidence="6 7">E7</strain>
    </source>
</reference>
<proteinExistence type="predicted"/>
<keyword evidence="2" id="KW-0238">DNA-binding</keyword>
<organism evidence="6 7">
    <name type="scientific">Gimesia benthica</name>
    <dbReference type="NCBI Taxonomy" id="2608982"/>
    <lineage>
        <taxon>Bacteria</taxon>
        <taxon>Pseudomonadati</taxon>
        <taxon>Planctomycetota</taxon>
        <taxon>Planctomycetia</taxon>
        <taxon>Planctomycetales</taxon>
        <taxon>Planctomycetaceae</taxon>
        <taxon>Gimesia</taxon>
    </lineage>
</organism>
<accession>A0A6I6A6N3</accession>
<dbReference type="InterPro" id="IPR000792">
    <property type="entry name" value="Tscrpt_reg_LuxR_C"/>
</dbReference>
<dbReference type="GO" id="GO:0003677">
    <property type="term" value="F:DNA binding"/>
    <property type="evidence" value="ECO:0007669"/>
    <property type="project" value="UniProtKB-KW"/>
</dbReference>
<dbReference type="PROSITE" id="PS50110">
    <property type="entry name" value="RESPONSE_REGULATORY"/>
    <property type="match status" value="1"/>
</dbReference>
<dbReference type="PRINTS" id="PR00038">
    <property type="entry name" value="HTHLUXR"/>
</dbReference>
<dbReference type="PANTHER" id="PTHR43214:SF43">
    <property type="entry name" value="TWO-COMPONENT RESPONSE REGULATOR"/>
    <property type="match status" value="1"/>
</dbReference>
<dbReference type="AlphaFoldDB" id="A0A6I6A6N3"/>
<dbReference type="PROSITE" id="PS50043">
    <property type="entry name" value="HTH_LUXR_2"/>
    <property type="match status" value="1"/>
</dbReference>
<keyword evidence="1 3" id="KW-0597">Phosphoprotein</keyword>
<evidence type="ECO:0000256" key="1">
    <source>
        <dbReference type="ARBA" id="ARBA00022553"/>
    </source>
</evidence>
<dbReference type="PROSITE" id="PS00622">
    <property type="entry name" value="HTH_LUXR_1"/>
    <property type="match status" value="1"/>
</dbReference>
<evidence type="ECO:0000313" key="7">
    <source>
        <dbReference type="Proteomes" id="UP000427281"/>
    </source>
</evidence>
<dbReference type="SUPFAM" id="SSF52172">
    <property type="entry name" value="CheY-like"/>
    <property type="match status" value="1"/>
</dbReference>
<dbReference type="CDD" id="cd06170">
    <property type="entry name" value="LuxR_C_like"/>
    <property type="match status" value="1"/>
</dbReference>
<dbReference type="InterPro" id="IPR039420">
    <property type="entry name" value="WalR-like"/>
</dbReference>
<evidence type="ECO:0000256" key="3">
    <source>
        <dbReference type="PROSITE-ProRule" id="PRU00169"/>
    </source>
</evidence>